<dbReference type="AlphaFoldDB" id="T1CD52"/>
<reference evidence="3" key="1">
    <citation type="submission" date="2013-08" db="EMBL/GenBank/DDBJ databases">
        <authorList>
            <person name="Mendez C."/>
            <person name="Richter M."/>
            <person name="Ferrer M."/>
            <person name="Sanchez J."/>
        </authorList>
    </citation>
    <scope>NUCLEOTIDE SEQUENCE</scope>
</reference>
<gene>
    <name evidence="3" type="ORF">B1A_01773</name>
</gene>
<dbReference type="GO" id="GO:0016757">
    <property type="term" value="F:glycosyltransferase activity"/>
    <property type="evidence" value="ECO:0007669"/>
    <property type="project" value="InterPro"/>
</dbReference>
<feature type="non-terminal residue" evidence="3">
    <location>
        <position position="203"/>
    </location>
</feature>
<dbReference type="SUPFAM" id="SSF53756">
    <property type="entry name" value="UDP-Glycosyltransferase/glycogen phosphorylase"/>
    <property type="match status" value="1"/>
</dbReference>
<evidence type="ECO:0000256" key="1">
    <source>
        <dbReference type="ARBA" id="ARBA00022679"/>
    </source>
</evidence>
<sequence length="203" mass="22534">MGEVDIIHINSPYALPFANMLDIPTVVTLHHPRTQDFSSLYLQYPEANFVAISHSQRQGEVSLPNISVIHHGLDPNAYPPSERPDHYVAFLGRLAPEKGPDSAIRAAQLANIPIQLAGSVHWVDNDFYNDQLRTLLLKPNVQWLGEVDHVQKVALLQGAQALLVPIRWEEPFGLVIIEAMLCGTPVIAFRRGSVPELVEEGIT</sequence>
<protein>
    <submittedName>
        <fullName evidence="3">Glycosyl transferase, group 1 family protein</fullName>
    </submittedName>
</protein>
<accession>T1CD52</accession>
<dbReference type="GO" id="GO:0009103">
    <property type="term" value="P:lipopolysaccharide biosynthetic process"/>
    <property type="evidence" value="ECO:0007669"/>
    <property type="project" value="TreeGrafter"/>
</dbReference>
<dbReference type="Pfam" id="PF00534">
    <property type="entry name" value="Glycos_transf_1"/>
    <property type="match status" value="1"/>
</dbReference>
<feature type="domain" description="Glycosyl transferase family 1" evidence="2">
    <location>
        <begin position="85"/>
        <end position="202"/>
    </location>
</feature>
<name>T1CD52_9ZZZZ</name>
<evidence type="ECO:0000259" key="2">
    <source>
        <dbReference type="Pfam" id="PF00534"/>
    </source>
</evidence>
<dbReference type="Gene3D" id="3.40.50.2000">
    <property type="entry name" value="Glycogen Phosphorylase B"/>
    <property type="match status" value="2"/>
</dbReference>
<organism evidence="3">
    <name type="scientific">mine drainage metagenome</name>
    <dbReference type="NCBI Taxonomy" id="410659"/>
    <lineage>
        <taxon>unclassified sequences</taxon>
        <taxon>metagenomes</taxon>
        <taxon>ecological metagenomes</taxon>
    </lineage>
</organism>
<dbReference type="PANTHER" id="PTHR46401:SF2">
    <property type="entry name" value="GLYCOSYLTRANSFERASE WBBK-RELATED"/>
    <property type="match status" value="1"/>
</dbReference>
<keyword evidence="1 3" id="KW-0808">Transferase</keyword>
<dbReference type="InterPro" id="IPR001296">
    <property type="entry name" value="Glyco_trans_1"/>
</dbReference>
<evidence type="ECO:0000313" key="3">
    <source>
        <dbReference type="EMBL" id="EQD79368.1"/>
    </source>
</evidence>
<comment type="caution">
    <text evidence="3">The sequence shown here is derived from an EMBL/GenBank/DDBJ whole genome shotgun (WGS) entry which is preliminary data.</text>
</comment>
<dbReference type="PANTHER" id="PTHR46401">
    <property type="entry name" value="GLYCOSYLTRANSFERASE WBBK-RELATED"/>
    <property type="match status" value="1"/>
</dbReference>
<dbReference type="EMBL" id="AUZX01001334">
    <property type="protein sequence ID" value="EQD79368.1"/>
    <property type="molecule type" value="Genomic_DNA"/>
</dbReference>
<proteinExistence type="predicted"/>
<reference evidence="3" key="2">
    <citation type="journal article" date="2014" name="ISME J.">
        <title>Microbial stratification in low pH oxic and suboxic macroscopic growths along an acid mine drainage.</title>
        <authorList>
            <person name="Mendez-Garcia C."/>
            <person name="Mesa V."/>
            <person name="Sprenger R.R."/>
            <person name="Richter M."/>
            <person name="Diez M.S."/>
            <person name="Solano J."/>
            <person name="Bargiela R."/>
            <person name="Golyshina O.V."/>
            <person name="Manteca A."/>
            <person name="Ramos J.L."/>
            <person name="Gallego J.R."/>
            <person name="Llorente I."/>
            <person name="Martins Dos Santos V.A."/>
            <person name="Jensen O.N."/>
            <person name="Pelaez A.I."/>
            <person name="Sanchez J."/>
            <person name="Ferrer M."/>
        </authorList>
    </citation>
    <scope>NUCLEOTIDE SEQUENCE</scope>
</reference>